<protein>
    <submittedName>
        <fullName evidence="2">Uncharacterized protein</fullName>
    </submittedName>
</protein>
<sequence>MRIARIEAWQVSEVPNRRGRAQPDAASPHAGIGQSGLLQSAGRARDAQTAGQEEPTRVATRLVARAPVDMVRNIFDLTPKGVPPALPGWQ</sequence>
<name>A0A098Q209_9XANT</name>
<reference evidence="2 3" key="1">
    <citation type="submission" date="2014-09" db="EMBL/GenBank/DDBJ databases">
        <title>A draft genome sequence for Xanthomonas axonopodis pv. vasculorum NCPPB 900.</title>
        <authorList>
            <person name="Harrison J."/>
            <person name="Studholme D.J."/>
        </authorList>
    </citation>
    <scope>NUCLEOTIDE SEQUENCE [LARGE SCALE GENOMIC DNA]</scope>
    <source>
        <strain evidence="2 3">NCPPB 900</strain>
    </source>
</reference>
<feature type="region of interest" description="Disordered" evidence="1">
    <location>
        <begin position="11"/>
        <end position="58"/>
    </location>
</feature>
<evidence type="ECO:0000313" key="2">
    <source>
        <dbReference type="EMBL" id="KGE53399.1"/>
    </source>
</evidence>
<proteinExistence type="predicted"/>
<evidence type="ECO:0000256" key="1">
    <source>
        <dbReference type="SAM" id="MobiDB-lite"/>
    </source>
</evidence>
<dbReference type="Proteomes" id="UP000028012">
    <property type="component" value="Unassembled WGS sequence"/>
</dbReference>
<dbReference type="EMBL" id="JPHD02000024">
    <property type="protein sequence ID" value="KGE53399.1"/>
    <property type="molecule type" value="Genomic_DNA"/>
</dbReference>
<accession>A0A098Q209</accession>
<evidence type="ECO:0000313" key="3">
    <source>
        <dbReference type="Proteomes" id="UP000028012"/>
    </source>
</evidence>
<gene>
    <name evidence="2" type="ORF">GW15_0202590</name>
</gene>
<comment type="caution">
    <text evidence="2">The sequence shown here is derived from an EMBL/GenBank/DDBJ whole genome shotgun (WGS) entry which is preliminary data.</text>
</comment>
<dbReference type="AlphaFoldDB" id="A0A098Q209"/>
<dbReference type="HOGENOM" id="CLU_2440045_0_0_6"/>
<organism evidence="2 3">
    <name type="scientific">Xanthomonas axonopodis pv. vasculorum</name>
    <dbReference type="NCBI Taxonomy" id="325777"/>
    <lineage>
        <taxon>Bacteria</taxon>
        <taxon>Pseudomonadati</taxon>
        <taxon>Pseudomonadota</taxon>
        <taxon>Gammaproteobacteria</taxon>
        <taxon>Lysobacterales</taxon>
        <taxon>Lysobacteraceae</taxon>
        <taxon>Xanthomonas</taxon>
    </lineage>
</organism>